<dbReference type="InterPro" id="IPR020904">
    <property type="entry name" value="Sc_DH/Rdtase_CS"/>
</dbReference>
<dbReference type="SUPFAM" id="SSF51735">
    <property type="entry name" value="NAD(P)-binding Rossmann-fold domains"/>
    <property type="match status" value="1"/>
</dbReference>
<comment type="similarity">
    <text evidence="1">Belongs to the short-chain dehydrogenases/reductases (SDR) family.</text>
</comment>
<evidence type="ECO:0000256" key="2">
    <source>
        <dbReference type="ARBA" id="ARBA00023002"/>
    </source>
</evidence>
<dbReference type="FunFam" id="3.40.50.720:FF:000084">
    <property type="entry name" value="Short-chain dehydrogenase reductase"/>
    <property type="match status" value="1"/>
</dbReference>
<dbReference type="RefSeq" id="WP_102198583.1">
    <property type="nucleotide sequence ID" value="NZ_PNHQ01000001.1"/>
</dbReference>
<gene>
    <name evidence="3" type="ORF">CJ191_00125</name>
</gene>
<dbReference type="OrthoDB" id="9803333at2"/>
<dbReference type="PANTHER" id="PTHR43477:SF1">
    <property type="entry name" value="DIHYDROANTICAPSIN 7-DEHYDROGENASE"/>
    <property type="match status" value="1"/>
</dbReference>
<dbReference type="InterPro" id="IPR002347">
    <property type="entry name" value="SDR_fam"/>
</dbReference>
<accession>A0A2N6UGD6</accession>
<dbReference type="Gene3D" id="3.40.50.720">
    <property type="entry name" value="NAD(P)-binding Rossmann-like Domain"/>
    <property type="match status" value="1"/>
</dbReference>
<dbReference type="PRINTS" id="PR00080">
    <property type="entry name" value="SDRFAMILY"/>
</dbReference>
<dbReference type="Pfam" id="PF13561">
    <property type="entry name" value="adh_short_C2"/>
    <property type="match status" value="1"/>
</dbReference>
<evidence type="ECO:0000313" key="3">
    <source>
        <dbReference type="EMBL" id="PMC80564.1"/>
    </source>
</evidence>
<keyword evidence="2" id="KW-0560">Oxidoreductase</keyword>
<dbReference type="PANTHER" id="PTHR43477">
    <property type="entry name" value="DIHYDROANTICAPSIN 7-DEHYDROGENASE"/>
    <property type="match status" value="1"/>
</dbReference>
<protein>
    <submittedName>
        <fullName evidence="3">3-oxoacyl-ACP reductase</fullName>
    </submittedName>
</protein>
<dbReference type="AlphaFoldDB" id="A0A2N6UGD6"/>
<dbReference type="InterPro" id="IPR036291">
    <property type="entry name" value="NAD(P)-bd_dom_sf"/>
</dbReference>
<name>A0A2N6UGD6_9LACT</name>
<proteinExistence type="inferred from homology"/>
<reference evidence="3 4" key="1">
    <citation type="submission" date="2017-09" db="EMBL/GenBank/DDBJ databases">
        <title>Bacterial strain isolated from the female urinary microbiota.</title>
        <authorList>
            <person name="Thomas-White K."/>
            <person name="Kumar N."/>
            <person name="Forster S."/>
            <person name="Putonti C."/>
            <person name="Lawley T."/>
            <person name="Wolfe A.J."/>
        </authorList>
    </citation>
    <scope>NUCLEOTIDE SEQUENCE [LARGE SCALE GENOMIC DNA]</scope>
    <source>
        <strain evidence="3 4">UMB0240</strain>
    </source>
</reference>
<dbReference type="InterPro" id="IPR051122">
    <property type="entry name" value="SDR_DHRS6-like"/>
</dbReference>
<sequence length="259" mass="27914">MDTSYTDHPKLPSQLKVVVTGGMSGIGSSQVQHFLKKGHRVLAVDLKEDTALVNQWTASYPKTFSFRKADCSDLMAVTALFQELKASWKTIDVLCNTAGVLDDYKPLDKTTPETWQAIISNNLQVVYNMTYTALPMLIANPTSRLINMASIAGLTAGGGGIAYTTAKHAIVGFTKQMAYDYAGQGLVANAIAPGAIMTPMNQADFEGENPMADQVMAQTPAKRWASPDEVAALTLFLASDQAAYMQGNTLPLDGGWLIR</sequence>
<dbReference type="CDD" id="cd05233">
    <property type="entry name" value="SDR_c"/>
    <property type="match status" value="1"/>
</dbReference>
<evidence type="ECO:0000313" key="4">
    <source>
        <dbReference type="Proteomes" id="UP000235701"/>
    </source>
</evidence>
<dbReference type="NCBIfam" id="NF005118">
    <property type="entry name" value="PRK06550.1"/>
    <property type="match status" value="1"/>
</dbReference>
<keyword evidence="4" id="KW-1185">Reference proteome</keyword>
<dbReference type="EMBL" id="PNHQ01000001">
    <property type="protein sequence ID" value="PMC80564.1"/>
    <property type="molecule type" value="Genomic_DNA"/>
</dbReference>
<evidence type="ECO:0000256" key="1">
    <source>
        <dbReference type="ARBA" id="ARBA00006484"/>
    </source>
</evidence>
<dbReference type="GO" id="GO:0016491">
    <property type="term" value="F:oxidoreductase activity"/>
    <property type="evidence" value="ECO:0007669"/>
    <property type="project" value="UniProtKB-KW"/>
</dbReference>
<dbReference type="PRINTS" id="PR00081">
    <property type="entry name" value="GDHRDH"/>
</dbReference>
<organism evidence="3 4">
    <name type="scientific">Aerococcus viridans</name>
    <dbReference type="NCBI Taxonomy" id="1377"/>
    <lineage>
        <taxon>Bacteria</taxon>
        <taxon>Bacillati</taxon>
        <taxon>Bacillota</taxon>
        <taxon>Bacilli</taxon>
        <taxon>Lactobacillales</taxon>
        <taxon>Aerococcaceae</taxon>
        <taxon>Aerococcus</taxon>
    </lineage>
</organism>
<dbReference type="Proteomes" id="UP000235701">
    <property type="component" value="Unassembled WGS sequence"/>
</dbReference>
<dbReference type="GO" id="GO:0008206">
    <property type="term" value="P:bile acid metabolic process"/>
    <property type="evidence" value="ECO:0007669"/>
    <property type="project" value="UniProtKB-ARBA"/>
</dbReference>
<dbReference type="PROSITE" id="PS00061">
    <property type="entry name" value="ADH_SHORT"/>
    <property type="match status" value="1"/>
</dbReference>
<comment type="caution">
    <text evidence="3">The sequence shown here is derived from an EMBL/GenBank/DDBJ whole genome shotgun (WGS) entry which is preliminary data.</text>
</comment>